<keyword evidence="2" id="KW-0677">Repeat</keyword>
<evidence type="ECO:0000256" key="2">
    <source>
        <dbReference type="ARBA" id="ARBA00022737"/>
    </source>
</evidence>
<dbReference type="EMBL" id="CAJHNH020000410">
    <property type="protein sequence ID" value="CAG5117462.1"/>
    <property type="molecule type" value="Genomic_DNA"/>
</dbReference>
<dbReference type="PANTHER" id="PTHR19869:SF1">
    <property type="entry name" value="WD REPEAT-CONTAINING PROTEIN 31"/>
    <property type="match status" value="1"/>
</dbReference>
<feature type="non-terminal residue" evidence="4">
    <location>
        <position position="1"/>
    </location>
</feature>
<sequence>SARSVKTEVKGTLNGDGEFGDSRVNGGALQHNDAVASVAAVRPGLCLSGSKDQSIVLYDYITRKQLERWTGHTDSITKVWYGSRCSGVFSASRDKTVKLWRAGNPHWVQEYAGHSLVVTAIHLNSDNTQLCSGSRDNSVKLWDVETAKCIKTNTIPQNLVTDVKFVPCSSWIVQTGEDKEVRVLDSRTLEPIFSFPKKQYIQTCCDVSPDGNYVISASNGFTGNGCEGSLWDMRTRKLQLEYRGHHEAVESCLFLPGTQTEALLASASRDCSVKVWSQDTGVCECEYVVDGAGPLTSLAAYPDGTILVGSFKCGVQVLKFSNKTLSPVFNF</sequence>
<dbReference type="PANTHER" id="PTHR19869">
    <property type="entry name" value="SPERMATID WD-REPEAT PROTEIN"/>
    <property type="match status" value="1"/>
</dbReference>
<evidence type="ECO:0000256" key="3">
    <source>
        <dbReference type="PROSITE-ProRule" id="PRU00221"/>
    </source>
</evidence>
<feature type="repeat" description="WD" evidence="3">
    <location>
        <begin position="242"/>
        <end position="277"/>
    </location>
</feature>
<dbReference type="InterPro" id="IPR040066">
    <property type="entry name" value="WDR31"/>
</dbReference>
<evidence type="ECO:0000313" key="5">
    <source>
        <dbReference type="Proteomes" id="UP000678393"/>
    </source>
</evidence>
<dbReference type="CDD" id="cd00200">
    <property type="entry name" value="WD40"/>
    <property type="match status" value="1"/>
</dbReference>
<dbReference type="PROSITE" id="PS00678">
    <property type="entry name" value="WD_REPEATS_1"/>
    <property type="match status" value="1"/>
</dbReference>
<keyword evidence="1 3" id="KW-0853">WD repeat</keyword>
<feature type="repeat" description="WD" evidence="3">
    <location>
        <begin position="69"/>
        <end position="100"/>
    </location>
</feature>
<dbReference type="PROSITE" id="PS50294">
    <property type="entry name" value="WD_REPEATS_REGION"/>
    <property type="match status" value="2"/>
</dbReference>
<organism evidence="4 5">
    <name type="scientific">Candidula unifasciata</name>
    <dbReference type="NCBI Taxonomy" id="100452"/>
    <lineage>
        <taxon>Eukaryota</taxon>
        <taxon>Metazoa</taxon>
        <taxon>Spiralia</taxon>
        <taxon>Lophotrochozoa</taxon>
        <taxon>Mollusca</taxon>
        <taxon>Gastropoda</taxon>
        <taxon>Heterobranchia</taxon>
        <taxon>Euthyneura</taxon>
        <taxon>Panpulmonata</taxon>
        <taxon>Eupulmonata</taxon>
        <taxon>Stylommatophora</taxon>
        <taxon>Helicina</taxon>
        <taxon>Helicoidea</taxon>
        <taxon>Geomitridae</taxon>
        <taxon>Candidula</taxon>
    </lineage>
</organism>
<evidence type="ECO:0000256" key="1">
    <source>
        <dbReference type="ARBA" id="ARBA00022574"/>
    </source>
</evidence>
<dbReference type="InterPro" id="IPR015943">
    <property type="entry name" value="WD40/YVTN_repeat-like_dom_sf"/>
</dbReference>
<dbReference type="Gene3D" id="2.130.10.10">
    <property type="entry name" value="YVTN repeat-like/Quinoprotein amine dehydrogenase"/>
    <property type="match status" value="2"/>
</dbReference>
<dbReference type="InterPro" id="IPR036322">
    <property type="entry name" value="WD40_repeat_dom_sf"/>
</dbReference>
<evidence type="ECO:0000313" key="4">
    <source>
        <dbReference type="EMBL" id="CAG5117462.1"/>
    </source>
</evidence>
<dbReference type="AlphaFoldDB" id="A0A8S3YPJ0"/>
<dbReference type="Pfam" id="PF00400">
    <property type="entry name" value="WD40"/>
    <property type="match status" value="5"/>
</dbReference>
<dbReference type="SMART" id="SM00320">
    <property type="entry name" value="WD40"/>
    <property type="match status" value="7"/>
</dbReference>
<reference evidence="4" key="1">
    <citation type="submission" date="2021-04" db="EMBL/GenBank/DDBJ databases">
        <authorList>
            <consortium name="Molecular Ecology Group"/>
        </authorList>
    </citation>
    <scope>NUCLEOTIDE SEQUENCE</scope>
</reference>
<proteinExistence type="predicted"/>
<comment type="caution">
    <text evidence="4">The sequence shown here is derived from an EMBL/GenBank/DDBJ whole genome shotgun (WGS) entry which is preliminary data.</text>
</comment>
<name>A0A8S3YPJ0_9EUPU</name>
<dbReference type="Proteomes" id="UP000678393">
    <property type="component" value="Unassembled WGS sequence"/>
</dbReference>
<dbReference type="PRINTS" id="PR00320">
    <property type="entry name" value="GPROTEINBRPT"/>
</dbReference>
<protein>
    <recommendedName>
        <fullName evidence="6">WD repeat domain 31</fullName>
    </recommendedName>
</protein>
<accession>A0A8S3YPJ0</accession>
<feature type="repeat" description="WD" evidence="3">
    <location>
        <begin position="111"/>
        <end position="152"/>
    </location>
</feature>
<evidence type="ECO:0008006" key="6">
    <source>
        <dbReference type="Google" id="ProtNLM"/>
    </source>
</evidence>
<gene>
    <name evidence="4" type="ORF">CUNI_LOCUS3020</name>
</gene>
<dbReference type="PROSITE" id="PS50082">
    <property type="entry name" value="WD_REPEATS_2"/>
    <property type="match status" value="3"/>
</dbReference>
<dbReference type="OrthoDB" id="6262491at2759"/>
<dbReference type="InterPro" id="IPR001680">
    <property type="entry name" value="WD40_rpt"/>
</dbReference>
<dbReference type="InterPro" id="IPR019775">
    <property type="entry name" value="WD40_repeat_CS"/>
</dbReference>
<dbReference type="InterPro" id="IPR020472">
    <property type="entry name" value="WD40_PAC1"/>
</dbReference>
<dbReference type="SUPFAM" id="SSF50978">
    <property type="entry name" value="WD40 repeat-like"/>
    <property type="match status" value="1"/>
</dbReference>
<keyword evidence="5" id="KW-1185">Reference proteome</keyword>